<dbReference type="PANTHER" id="PTHR10974">
    <property type="entry name" value="FI08016P-RELATED"/>
    <property type="match status" value="1"/>
</dbReference>
<organism evidence="1 2">
    <name type="scientific">Schistosoma japonicum</name>
    <name type="common">Blood fluke</name>
    <dbReference type="NCBI Taxonomy" id="6182"/>
    <lineage>
        <taxon>Eukaryota</taxon>
        <taxon>Metazoa</taxon>
        <taxon>Spiralia</taxon>
        <taxon>Lophotrochozoa</taxon>
        <taxon>Platyhelminthes</taxon>
        <taxon>Trematoda</taxon>
        <taxon>Digenea</taxon>
        <taxon>Strigeidida</taxon>
        <taxon>Schistosomatoidea</taxon>
        <taxon>Schistosomatidae</taxon>
        <taxon>Schistosoma</taxon>
    </lineage>
</organism>
<dbReference type="Pfam" id="PF02995">
    <property type="entry name" value="DUF229"/>
    <property type="match status" value="1"/>
</dbReference>
<dbReference type="EMBL" id="SKCS01000078">
    <property type="protein sequence ID" value="TNN18285.1"/>
    <property type="molecule type" value="Genomic_DNA"/>
</dbReference>
<dbReference type="AlphaFoldDB" id="A0A4Z2DP29"/>
<accession>A0A4Z2DP29</accession>
<dbReference type="SUPFAM" id="SSF53649">
    <property type="entry name" value="Alkaline phosphatase-like"/>
    <property type="match status" value="1"/>
</dbReference>
<dbReference type="InterPro" id="IPR017850">
    <property type="entry name" value="Alkaline_phosphatase_core_sf"/>
</dbReference>
<dbReference type="GO" id="GO:0005615">
    <property type="term" value="C:extracellular space"/>
    <property type="evidence" value="ECO:0007669"/>
    <property type="project" value="TreeGrafter"/>
</dbReference>
<comment type="caution">
    <text evidence="1">The sequence shown here is derived from an EMBL/GenBank/DDBJ whole genome shotgun (WGS) entry which is preliminary data.</text>
</comment>
<dbReference type="CDD" id="cd16021">
    <property type="entry name" value="ALP_like"/>
    <property type="match status" value="1"/>
</dbReference>
<keyword evidence="2" id="KW-1185">Reference proteome</keyword>
<evidence type="ECO:0000313" key="2">
    <source>
        <dbReference type="Proteomes" id="UP000311919"/>
    </source>
</evidence>
<proteinExistence type="predicted"/>
<dbReference type="InterPro" id="IPR004245">
    <property type="entry name" value="DUF229"/>
</dbReference>
<reference evidence="1 2" key="1">
    <citation type="submission" date="2019-03" db="EMBL/GenBank/DDBJ databases">
        <title>An improved genome assembly of the fluke Schistosoma japonicum.</title>
        <authorList>
            <person name="Hu W."/>
            <person name="Luo F."/>
            <person name="Yin M."/>
            <person name="Mo X."/>
            <person name="Sun C."/>
            <person name="Wu Q."/>
            <person name="Zhu B."/>
            <person name="Xiang M."/>
            <person name="Wang J."/>
            <person name="Wang Y."/>
            <person name="Zhang T."/>
            <person name="Xu B."/>
            <person name="Zheng H."/>
            <person name="Feng Z."/>
        </authorList>
    </citation>
    <scope>NUCLEOTIDE SEQUENCE [LARGE SCALE GENOMIC DNA]</scope>
    <source>
        <strain evidence="1">HuSjv2</strain>
        <tissue evidence="1">Worms</tissue>
    </source>
</reference>
<protein>
    <submittedName>
        <fullName evidence="1">Uncharacterized protein</fullName>
    </submittedName>
</protein>
<sequence length="783" mass="91765">MIKILKCFTKIKILIFLLCLGLYTLLSSIWSIDRFNSMLSSSSSSSLSSFSNINSVTFKQGMYTTSKCSIPQMNLWPKEKYYQFKNDIKLPKCKETTLFNANNSLNKIISIHEYLTIHMGKLTIQKSIINNSDSIICSLFPIKRLNDYQSIYLSSIEEIHDGYQSKWSMFMILCQPKQNILLIESEFNENHIRSNQIERLFICGSYRSIEQIEKLKQSIFRRKHNDLMFNVLLLGIDSMSRLSAYRYLIKTIQFLQTINNSAVIMNLYNVIGDGTTVNLLGLLTGQLEIELPESRKSHIHMMSKDNLMLNNNDNYTVLDNYPWIWKEFSEYNDYVTHYIEDTPKWGTFQHRLCGFGSFNSPTTSYGRPCLIAASQEERYSEKILGCTMSRYTHQVLLESLTEFFTIYSDKPRFSLTFLSELIHENPAYGKLIDDDLVKLLQRIYYEDQMFNKKIPGKFSHSNYPFANTLVILFSDHGPRMGDARLSVQGKLEERLPFMSIIAPKQLQKKWSSKWFNVQYNQNRLITLFDIHATLRDLLINQLKQQNFHNEKLNKLYINWQNNPSHGISLFNRIPLNRNCNDAFISSHWCVCLNWIKLDNNDNNLNEVIMKSTYGIIQKINQMIVKYKPYSTKNGECSMITLYKIESVEQAILPQDTIRFIRSQDEDGRIPMFQGKHSSTWSPLDWIKQFKIFRSINNNDISNHIHDGDFIHGSILLRIHIIVQPEYAHFEATVEVNTTTFHSLDSFHVTDISRIDIYEKHNWCLSDDHEWAETKQYCICRKHT</sequence>
<dbReference type="STRING" id="6182.A0A4Z2DP29"/>
<dbReference type="Gene3D" id="3.40.720.10">
    <property type="entry name" value="Alkaline Phosphatase, subunit A"/>
    <property type="match status" value="1"/>
</dbReference>
<dbReference type="PANTHER" id="PTHR10974:SF1">
    <property type="entry name" value="FI08016P-RELATED"/>
    <property type="match status" value="1"/>
</dbReference>
<dbReference type="FunFam" id="3.40.720.10:FF:000017">
    <property type="entry name" value="Predicted protein"/>
    <property type="match status" value="1"/>
</dbReference>
<name>A0A4Z2DP29_SCHJA</name>
<dbReference type="Proteomes" id="UP000311919">
    <property type="component" value="Unassembled WGS sequence"/>
</dbReference>
<gene>
    <name evidence="1" type="ORF">EWB00_010323</name>
</gene>
<dbReference type="OrthoDB" id="413313at2759"/>
<evidence type="ECO:0000313" key="1">
    <source>
        <dbReference type="EMBL" id="TNN18285.1"/>
    </source>
</evidence>